<keyword evidence="5" id="KW-1185">Reference proteome</keyword>
<accession>A0ABT2VIS0</accession>
<dbReference type="SUPFAM" id="SSF52418">
    <property type="entry name" value="Nucleoside phosphorylase/phosphoribosyltransferase catalytic domain"/>
    <property type="match status" value="1"/>
</dbReference>
<dbReference type="GO" id="GO:0016740">
    <property type="term" value="F:transferase activity"/>
    <property type="evidence" value="ECO:0007669"/>
    <property type="project" value="UniProtKB-KW"/>
</dbReference>
<dbReference type="NCBIfam" id="NF006564">
    <property type="entry name" value="PRK09071.1"/>
    <property type="match status" value="1"/>
</dbReference>
<name>A0ABT2VIS0_9ALTE</name>
<dbReference type="InterPro" id="IPR036320">
    <property type="entry name" value="Glycosyl_Trfase_fam3_N_dom_sf"/>
</dbReference>
<dbReference type="EMBL" id="JAOTJC010000002">
    <property type="protein sequence ID" value="MCU7553051.1"/>
    <property type="molecule type" value="Genomic_DNA"/>
</dbReference>
<dbReference type="Proteomes" id="UP001209257">
    <property type="component" value="Unassembled WGS sequence"/>
</dbReference>
<evidence type="ECO:0000259" key="3">
    <source>
        <dbReference type="Pfam" id="PF02885"/>
    </source>
</evidence>
<dbReference type="InterPro" id="IPR035902">
    <property type="entry name" value="Nuc_phospho_transferase"/>
</dbReference>
<protein>
    <submittedName>
        <fullName evidence="4">Glycosyl transferase family protein</fullName>
    </submittedName>
</protein>
<keyword evidence="1" id="KW-0328">Glycosyltransferase</keyword>
<dbReference type="InterPro" id="IPR017459">
    <property type="entry name" value="Glycosyl_Trfase_fam3_N_dom"/>
</dbReference>
<dbReference type="SUPFAM" id="SSF47648">
    <property type="entry name" value="Nucleoside phosphorylase/phosphoribosyltransferase N-terminal domain"/>
    <property type="match status" value="1"/>
</dbReference>
<keyword evidence="2 4" id="KW-0808">Transferase</keyword>
<comment type="caution">
    <text evidence="4">The sequence shown here is derived from an EMBL/GenBank/DDBJ whole genome shotgun (WGS) entry which is preliminary data.</text>
</comment>
<evidence type="ECO:0000313" key="5">
    <source>
        <dbReference type="Proteomes" id="UP001209257"/>
    </source>
</evidence>
<evidence type="ECO:0000313" key="4">
    <source>
        <dbReference type="EMBL" id="MCU7553051.1"/>
    </source>
</evidence>
<dbReference type="PANTHER" id="PTHR43285:SF2">
    <property type="entry name" value="ANTHRANILATE PHOSPHORIBOSYLTRANSFERASE"/>
    <property type="match status" value="1"/>
</dbReference>
<dbReference type="InterPro" id="IPR005940">
    <property type="entry name" value="Anthranilate_Pribosyl_Tfrase"/>
</dbReference>
<feature type="domain" description="Glycosyl transferase family 3 N-terminal" evidence="3">
    <location>
        <begin position="21"/>
        <end position="82"/>
    </location>
</feature>
<dbReference type="Gene3D" id="1.20.970.10">
    <property type="entry name" value="Transferase, Pyrimidine Nucleoside Phosphorylase, Chain C"/>
    <property type="match status" value="1"/>
</dbReference>
<sequence length="345" mass="38387">MRQETAQKGRRMAHAFSEFIKIIGKGKKGSRSLTREEARDAMAMVLDGEVTGEQRGAFLMLLRTREETPEEITGFLQACRERIPPALTTLPVTLDIGCYAGKRRQLPWYLLAVAVLARAGHRVLLHGAHEPGSGRLYASHVLPALGLDPVQTVAEAGEQLQQMGVSYLDLGIILPPLDEIIKLREWFGLRSCANTLARLLNPSQAGYAVQGVYHMHLDHKHCRVNEQFPEFDALCFRGDGGDPEVNGERPTELFITRQATTVTTELPALAPRWALKDKTMRVEDLLSYWRGESEHAYGEYAVTGTLASLLMLAENLPVNEAVLQAQSLWKTRNSECLPFSSLSKL</sequence>
<gene>
    <name evidence="4" type="ORF">OCL06_00405</name>
</gene>
<evidence type="ECO:0000256" key="2">
    <source>
        <dbReference type="ARBA" id="ARBA00022679"/>
    </source>
</evidence>
<proteinExistence type="predicted"/>
<dbReference type="Pfam" id="PF02885">
    <property type="entry name" value="Glycos_trans_3N"/>
    <property type="match status" value="1"/>
</dbReference>
<dbReference type="Gene3D" id="3.40.1030.10">
    <property type="entry name" value="Nucleoside phosphorylase/phosphoribosyltransferase catalytic domain"/>
    <property type="match status" value="1"/>
</dbReference>
<dbReference type="PANTHER" id="PTHR43285">
    <property type="entry name" value="ANTHRANILATE PHOSPHORIBOSYLTRANSFERASE"/>
    <property type="match status" value="1"/>
</dbReference>
<evidence type="ECO:0000256" key="1">
    <source>
        <dbReference type="ARBA" id="ARBA00022676"/>
    </source>
</evidence>
<reference evidence="5" key="1">
    <citation type="submission" date="2023-07" db="EMBL/GenBank/DDBJ databases">
        <title>Study on multiphase classification of strain Alteromonas salexigens isolated from the Yellow Sea.</title>
        <authorList>
            <person name="Sun L."/>
        </authorList>
    </citation>
    <scope>NUCLEOTIDE SEQUENCE [LARGE SCALE GENOMIC DNA]</scope>
    <source>
        <strain evidence="5">ASW11-19</strain>
    </source>
</reference>
<organism evidence="4 5">
    <name type="scientific">Alteromonas salexigens</name>
    <dbReference type="NCBI Taxonomy" id="2982530"/>
    <lineage>
        <taxon>Bacteria</taxon>
        <taxon>Pseudomonadati</taxon>
        <taxon>Pseudomonadota</taxon>
        <taxon>Gammaproteobacteria</taxon>
        <taxon>Alteromonadales</taxon>
        <taxon>Alteromonadaceae</taxon>
        <taxon>Alteromonas/Salinimonas group</taxon>
        <taxon>Alteromonas</taxon>
    </lineage>
</organism>
<dbReference type="RefSeq" id="WP_262991874.1">
    <property type="nucleotide sequence ID" value="NZ_JAOTJC010000002.1"/>
</dbReference>